<dbReference type="AlphaFoldDB" id="Q10KA2"/>
<reference evidence="3" key="2">
    <citation type="journal article" date="2008" name="Nucleic Acids Res.">
        <title>The rice annotation project database (RAP-DB): 2008 update.</title>
        <authorList>
            <consortium name="The rice annotation project (RAP)"/>
        </authorList>
    </citation>
    <scope>GENOME REANNOTATION</scope>
    <source>
        <strain evidence="3">cv. Nipponbare</strain>
    </source>
</reference>
<sequence>MARRIQPRWKRIRPAPTRRRIWPPDGQIDRTHGGGGGARSGNRASSWQERPSWQRWWCEARGDGGDNRQ</sequence>
<organism evidence="2 3">
    <name type="scientific">Oryza sativa subsp. japonica</name>
    <name type="common">Rice</name>
    <dbReference type="NCBI Taxonomy" id="39947"/>
    <lineage>
        <taxon>Eukaryota</taxon>
        <taxon>Viridiplantae</taxon>
        <taxon>Streptophyta</taxon>
        <taxon>Embryophyta</taxon>
        <taxon>Tracheophyta</taxon>
        <taxon>Spermatophyta</taxon>
        <taxon>Magnoliopsida</taxon>
        <taxon>Liliopsida</taxon>
        <taxon>Poales</taxon>
        <taxon>Poaceae</taxon>
        <taxon>BOP clade</taxon>
        <taxon>Oryzoideae</taxon>
        <taxon>Oryzeae</taxon>
        <taxon>Oryzinae</taxon>
        <taxon>Oryza</taxon>
        <taxon>Oryza sativa</taxon>
    </lineage>
</organism>
<evidence type="ECO:0000313" key="3">
    <source>
        <dbReference type="Proteomes" id="UP000000763"/>
    </source>
</evidence>
<reference evidence="3" key="1">
    <citation type="journal article" date="2005" name="Nature">
        <title>The map-based sequence of the rice genome.</title>
        <authorList>
            <consortium name="International rice genome sequencing project (IRGSP)"/>
            <person name="Matsumoto T."/>
            <person name="Wu J."/>
            <person name="Kanamori H."/>
            <person name="Katayose Y."/>
            <person name="Fujisawa M."/>
            <person name="Namiki N."/>
            <person name="Mizuno H."/>
            <person name="Yamamoto K."/>
            <person name="Antonio B.A."/>
            <person name="Baba T."/>
            <person name="Sakata K."/>
            <person name="Nagamura Y."/>
            <person name="Aoki H."/>
            <person name="Arikawa K."/>
            <person name="Arita K."/>
            <person name="Bito T."/>
            <person name="Chiden Y."/>
            <person name="Fujitsuka N."/>
            <person name="Fukunaka R."/>
            <person name="Hamada M."/>
            <person name="Harada C."/>
            <person name="Hayashi A."/>
            <person name="Hijishita S."/>
            <person name="Honda M."/>
            <person name="Hosokawa S."/>
            <person name="Ichikawa Y."/>
            <person name="Idonuma A."/>
            <person name="Iijima M."/>
            <person name="Ikeda M."/>
            <person name="Ikeno M."/>
            <person name="Ito K."/>
            <person name="Ito S."/>
            <person name="Ito T."/>
            <person name="Ito Y."/>
            <person name="Ito Y."/>
            <person name="Iwabuchi A."/>
            <person name="Kamiya K."/>
            <person name="Karasawa W."/>
            <person name="Kurita K."/>
            <person name="Katagiri S."/>
            <person name="Kikuta A."/>
            <person name="Kobayashi H."/>
            <person name="Kobayashi N."/>
            <person name="Machita K."/>
            <person name="Maehara T."/>
            <person name="Masukawa M."/>
            <person name="Mizubayashi T."/>
            <person name="Mukai Y."/>
            <person name="Nagasaki H."/>
            <person name="Nagata Y."/>
            <person name="Naito S."/>
            <person name="Nakashima M."/>
            <person name="Nakama Y."/>
            <person name="Nakamichi Y."/>
            <person name="Nakamura M."/>
            <person name="Meguro A."/>
            <person name="Negishi M."/>
            <person name="Ohta I."/>
            <person name="Ohta T."/>
            <person name="Okamoto M."/>
            <person name="Ono N."/>
            <person name="Saji S."/>
            <person name="Sakaguchi M."/>
            <person name="Sakai K."/>
            <person name="Shibata M."/>
            <person name="Shimokawa T."/>
            <person name="Song J."/>
            <person name="Takazaki Y."/>
            <person name="Terasawa K."/>
            <person name="Tsugane M."/>
            <person name="Tsuji K."/>
            <person name="Ueda S."/>
            <person name="Waki K."/>
            <person name="Yamagata H."/>
            <person name="Yamamoto M."/>
            <person name="Yamamoto S."/>
            <person name="Yamane H."/>
            <person name="Yoshiki S."/>
            <person name="Yoshihara R."/>
            <person name="Yukawa K."/>
            <person name="Zhong H."/>
            <person name="Yano M."/>
            <person name="Yuan Q."/>
            <person name="Ouyang S."/>
            <person name="Liu J."/>
            <person name="Jones K.M."/>
            <person name="Gansberger K."/>
            <person name="Moffat K."/>
            <person name="Hill J."/>
            <person name="Bera J."/>
            <person name="Fadrosh D."/>
            <person name="Jin S."/>
            <person name="Johri S."/>
            <person name="Kim M."/>
            <person name="Overton L."/>
            <person name="Reardon M."/>
            <person name="Tsitrin T."/>
            <person name="Vuong H."/>
            <person name="Weaver B."/>
            <person name="Ciecko A."/>
            <person name="Tallon L."/>
            <person name="Jackson J."/>
            <person name="Pai G."/>
            <person name="Aken S.V."/>
            <person name="Utterback T."/>
            <person name="Reidmuller S."/>
            <person name="Feldblyum T."/>
            <person name="Hsiao J."/>
            <person name="Zismann V."/>
            <person name="Iobst S."/>
            <person name="de Vazeille A.R."/>
            <person name="Buell C.R."/>
            <person name="Ying K."/>
            <person name="Li Y."/>
            <person name="Lu T."/>
            <person name="Huang Y."/>
            <person name="Zhao Q."/>
            <person name="Feng Q."/>
            <person name="Zhang L."/>
            <person name="Zhu J."/>
            <person name="Weng Q."/>
            <person name="Mu J."/>
            <person name="Lu Y."/>
            <person name="Fan D."/>
            <person name="Liu Y."/>
            <person name="Guan J."/>
            <person name="Zhang Y."/>
            <person name="Yu S."/>
            <person name="Liu X."/>
            <person name="Zhang Y."/>
            <person name="Hong G."/>
            <person name="Han B."/>
            <person name="Choisne N."/>
            <person name="Demange N."/>
            <person name="Orjeda G."/>
            <person name="Samain S."/>
            <person name="Cattolico L."/>
            <person name="Pelletier E."/>
            <person name="Couloux A."/>
            <person name="Segurens B."/>
            <person name="Wincker P."/>
            <person name="D'Hont A."/>
            <person name="Scarpelli C."/>
            <person name="Weissenbach J."/>
            <person name="Salanoubat M."/>
            <person name="Quetier F."/>
            <person name="Yu Y."/>
            <person name="Kim H.R."/>
            <person name="Rambo T."/>
            <person name="Currie J."/>
            <person name="Collura K."/>
            <person name="Luo M."/>
            <person name="Yang T."/>
            <person name="Ammiraju J.S.S."/>
            <person name="Engler F."/>
            <person name="Soderlund C."/>
            <person name="Wing R.A."/>
            <person name="Palmer L.E."/>
            <person name="de la Bastide M."/>
            <person name="Spiegel L."/>
            <person name="Nascimento L."/>
            <person name="Zutavern T."/>
            <person name="O'Shaughnessy A."/>
            <person name="Dike S."/>
            <person name="Dedhia N."/>
            <person name="Preston R."/>
            <person name="Balija V."/>
            <person name="McCombie W.R."/>
            <person name="Chow T."/>
            <person name="Chen H."/>
            <person name="Chung M."/>
            <person name="Chen C."/>
            <person name="Shaw J."/>
            <person name="Wu H."/>
            <person name="Hsiao K."/>
            <person name="Chao Y."/>
            <person name="Chu M."/>
            <person name="Cheng C."/>
            <person name="Hour A."/>
            <person name="Lee P."/>
            <person name="Lin S."/>
            <person name="Lin Y."/>
            <person name="Liou J."/>
            <person name="Liu S."/>
            <person name="Hsing Y."/>
            <person name="Raghuvanshi S."/>
            <person name="Mohanty A."/>
            <person name="Bharti A.K."/>
            <person name="Gaur A."/>
            <person name="Gupta V."/>
            <person name="Kumar D."/>
            <person name="Ravi V."/>
            <person name="Vij S."/>
            <person name="Kapur A."/>
            <person name="Khurana P."/>
            <person name="Khurana P."/>
            <person name="Khurana J.P."/>
            <person name="Tyagi A.K."/>
            <person name="Gaikwad K."/>
            <person name="Singh A."/>
            <person name="Dalal V."/>
            <person name="Srivastava S."/>
            <person name="Dixit A."/>
            <person name="Pal A.K."/>
            <person name="Ghazi I.A."/>
            <person name="Yadav M."/>
            <person name="Pandit A."/>
            <person name="Bhargava A."/>
            <person name="Sureshbabu K."/>
            <person name="Batra K."/>
            <person name="Sharma T.R."/>
            <person name="Mohapatra T."/>
            <person name="Singh N.K."/>
            <person name="Messing J."/>
            <person name="Nelson A.B."/>
            <person name="Fuks G."/>
            <person name="Kavchok S."/>
            <person name="Keizer G."/>
            <person name="Linton E."/>
            <person name="Llaca V."/>
            <person name="Song R."/>
            <person name="Tanyolac B."/>
            <person name="Young S."/>
            <person name="Ho-Il K."/>
            <person name="Hahn J.H."/>
            <person name="Sangsakoo G."/>
            <person name="Vanavichit A."/>
            <person name="de Mattos Luiz.A.T."/>
            <person name="Zimmer P.D."/>
            <person name="Malone G."/>
            <person name="Dellagostin O."/>
            <person name="de Oliveira A.C."/>
            <person name="Bevan M."/>
            <person name="Bancroft I."/>
            <person name="Minx P."/>
            <person name="Cordum H."/>
            <person name="Wilson R."/>
            <person name="Cheng Z."/>
            <person name="Jin W."/>
            <person name="Jiang J."/>
            <person name="Leong S.A."/>
            <person name="Iwama H."/>
            <person name="Gojobori T."/>
            <person name="Itoh T."/>
            <person name="Niimura Y."/>
            <person name="Fujii Y."/>
            <person name="Habara T."/>
            <person name="Sakai H."/>
            <person name="Sato Y."/>
            <person name="Wilson G."/>
            <person name="Kumar K."/>
            <person name="McCouch S."/>
            <person name="Juretic N."/>
            <person name="Hoen D."/>
            <person name="Wright S."/>
            <person name="Bruskiewich R."/>
            <person name="Bureau T."/>
            <person name="Miyao A."/>
            <person name="Hirochika H."/>
            <person name="Nishikawa T."/>
            <person name="Kadowaki K."/>
            <person name="Sugiura M."/>
            <person name="Burr B."/>
            <person name="Sasaki T."/>
        </authorList>
    </citation>
    <scope>NUCLEOTIDE SEQUENCE [LARGE SCALE GENOMIC DNA]</scope>
    <source>
        <strain evidence="3">cv. Nipponbare</strain>
    </source>
</reference>
<feature type="region of interest" description="Disordered" evidence="1">
    <location>
        <begin position="1"/>
        <end position="69"/>
    </location>
</feature>
<evidence type="ECO:0000256" key="1">
    <source>
        <dbReference type="SAM" id="MobiDB-lite"/>
    </source>
</evidence>
<name>Q10KA2_ORYSJ</name>
<gene>
    <name evidence="2" type="primary">OSJNBa0065F09.4</name>
</gene>
<evidence type="ECO:0000313" key="2">
    <source>
        <dbReference type="EMBL" id="AAR87278.1"/>
    </source>
</evidence>
<protein>
    <submittedName>
        <fullName evidence="2">Uncharacterized protein</fullName>
    </submittedName>
</protein>
<dbReference type="EMBL" id="AC099323">
    <property type="protein sequence ID" value="AAR87278.1"/>
    <property type="molecule type" value="Genomic_DNA"/>
</dbReference>
<feature type="compositionally biased region" description="Basic residues" evidence="1">
    <location>
        <begin position="1"/>
        <end position="21"/>
    </location>
</feature>
<accession>Q10KA2</accession>
<proteinExistence type="predicted"/>
<dbReference type="Proteomes" id="UP000000763">
    <property type="component" value="Chromosome 3"/>
</dbReference>
<feature type="compositionally biased region" description="Basic and acidic residues" evidence="1">
    <location>
        <begin position="58"/>
        <end position="69"/>
    </location>
</feature>